<protein>
    <submittedName>
        <fullName evidence="2">Helix-turn-helix transcriptional regulator</fullName>
    </submittedName>
</protein>
<evidence type="ECO:0000313" key="3">
    <source>
        <dbReference type="Proteomes" id="UP000324758"/>
    </source>
</evidence>
<dbReference type="Proteomes" id="UP000324758">
    <property type="component" value="Unassembled WGS sequence"/>
</dbReference>
<proteinExistence type="predicted"/>
<dbReference type="OrthoDB" id="9797716at2"/>
<dbReference type="PANTHER" id="PTHR39168">
    <property type="entry name" value="TRANSCRIPTIONAL REGULATOR-RELATED"/>
    <property type="match status" value="1"/>
</dbReference>
<name>A0A5D3K9E7_9BRAD</name>
<dbReference type="EMBL" id="VSSS01000053">
    <property type="protein sequence ID" value="TYL90221.1"/>
    <property type="molecule type" value="Genomic_DNA"/>
</dbReference>
<dbReference type="InterPro" id="IPR052543">
    <property type="entry name" value="HTH_Metal-responsive_Reg"/>
</dbReference>
<dbReference type="Gene3D" id="1.10.10.10">
    <property type="entry name" value="Winged helix-like DNA-binding domain superfamily/Winged helix DNA-binding domain"/>
    <property type="match status" value="1"/>
</dbReference>
<comment type="caution">
    <text evidence="2">The sequence shown here is derived from an EMBL/GenBank/DDBJ whole genome shotgun (WGS) entry which is preliminary data.</text>
</comment>
<dbReference type="SMART" id="SM00418">
    <property type="entry name" value="HTH_ARSR"/>
    <property type="match status" value="1"/>
</dbReference>
<accession>A0A5D3K9E7</accession>
<feature type="domain" description="HTH arsR-type" evidence="1">
    <location>
        <begin position="10"/>
        <end position="105"/>
    </location>
</feature>
<dbReference type="PANTHER" id="PTHR39168:SF1">
    <property type="entry name" value="TRANSCRIPTIONAL REGULATORY PROTEIN"/>
    <property type="match status" value="1"/>
</dbReference>
<dbReference type="InterPro" id="IPR036390">
    <property type="entry name" value="WH_DNA-bd_sf"/>
</dbReference>
<dbReference type="RefSeq" id="WP_148776331.1">
    <property type="nucleotide sequence ID" value="NZ_VSSS01000053.1"/>
</dbReference>
<dbReference type="AlphaFoldDB" id="A0A5D3K9E7"/>
<dbReference type="GO" id="GO:0010288">
    <property type="term" value="P:response to lead ion"/>
    <property type="evidence" value="ECO:0007669"/>
    <property type="project" value="TreeGrafter"/>
</dbReference>
<sequence>MGFRHMPEPAMPTIARELADLAALIADPGRALILSRLMDGRAQTAGELALVAGVTPQTASWHLGRLVQHALLKVERRGPRRLYRLATPLVAQILEGMMTVAVTGPPSSRPPARIDAAMRRARTCYDHLAGELGVALADALRERDYLVLDQEVGELTEAGTAFLGSFGLDLHPSARHRRVLCRPCLDWSERRPHLAGRAGAALAELAFQRDWIRRRPQGRSVEITDAGLDAFRSLFGVRI</sequence>
<keyword evidence="3" id="KW-1185">Reference proteome</keyword>
<dbReference type="CDD" id="cd00090">
    <property type="entry name" value="HTH_ARSR"/>
    <property type="match status" value="1"/>
</dbReference>
<dbReference type="GO" id="GO:0003677">
    <property type="term" value="F:DNA binding"/>
    <property type="evidence" value="ECO:0007669"/>
    <property type="project" value="TreeGrafter"/>
</dbReference>
<evidence type="ECO:0000259" key="1">
    <source>
        <dbReference type="PROSITE" id="PS50987"/>
    </source>
</evidence>
<dbReference type="InterPro" id="IPR036388">
    <property type="entry name" value="WH-like_DNA-bd_sf"/>
</dbReference>
<dbReference type="GO" id="GO:0097063">
    <property type="term" value="F:cadmium ion sensor activity"/>
    <property type="evidence" value="ECO:0007669"/>
    <property type="project" value="TreeGrafter"/>
</dbReference>
<dbReference type="GO" id="GO:0003700">
    <property type="term" value="F:DNA-binding transcription factor activity"/>
    <property type="evidence" value="ECO:0007669"/>
    <property type="project" value="InterPro"/>
</dbReference>
<dbReference type="Pfam" id="PF12840">
    <property type="entry name" value="HTH_20"/>
    <property type="match status" value="1"/>
</dbReference>
<dbReference type="PROSITE" id="PS50987">
    <property type="entry name" value="HTH_ARSR_2"/>
    <property type="match status" value="1"/>
</dbReference>
<reference evidence="2 3" key="1">
    <citation type="submission" date="2019-08" db="EMBL/GenBank/DDBJ databases">
        <title>Bradyrhizobium hipponensis sp. nov., a rhizobium isolated from a Lupinus angustifolius root nodule in Tunisia.</title>
        <authorList>
            <person name="Off K."/>
            <person name="Rejili M."/>
            <person name="Mars M."/>
            <person name="Brachmann A."/>
            <person name="Marin M."/>
        </authorList>
    </citation>
    <scope>NUCLEOTIDE SEQUENCE [LARGE SCALE GENOMIC DNA]</scope>
    <source>
        <strain evidence="2 3">CTAW71</strain>
    </source>
</reference>
<gene>
    <name evidence="2" type="ORF">FXB40_32755</name>
</gene>
<dbReference type="SUPFAM" id="SSF46785">
    <property type="entry name" value="Winged helix' DNA-binding domain"/>
    <property type="match status" value="1"/>
</dbReference>
<dbReference type="GO" id="GO:0032791">
    <property type="term" value="F:lead ion binding"/>
    <property type="evidence" value="ECO:0007669"/>
    <property type="project" value="TreeGrafter"/>
</dbReference>
<organism evidence="2 3">
    <name type="scientific">Bradyrhizobium rifense</name>
    <dbReference type="NCBI Taxonomy" id="515499"/>
    <lineage>
        <taxon>Bacteria</taxon>
        <taxon>Pseudomonadati</taxon>
        <taxon>Pseudomonadota</taxon>
        <taxon>Alphaproteobacteria</taxon>
        <taxon>Hyphomicrobiales</taxon>
        <taxon>Nitrobacteraceae</taxon>
        <taxon>Bradyrhizobium</taxon>
    </lineage>
</organism>
<dbReference type="InterPro" id="IPR001845">
    <property type="entry name" value="HTH_ArsR_DNA-bd_dom"/>
</dbReference>
<dbReference type="InterPro" id="IPR011991">
    <property type="entry name" value="ArsR-like_HTH"/>
</dbReference>
<dbReference type="GO" id="GO:0046686">
    <property type="term" value="P:response to cadmium ion"/>
    <property type="evidence" value="ECO:0007669"/>
    <property type="project" value="TreeGrafter"/>
</dbReference>
<evidence type="ECO:0000313" key="2">
    <source>
        <dbReference type="EMBL" id="TYL90221.1"/>
    </source>
</evidence>